<reference evidence="3 4" key="1">
    <citation type="submission" date="2019-11" db="EMBL/GenBank/DDBJ databases">
        <title>Identification of a novel strain.</title>
        <authorList>
            <person name="Xu Q."/>
            <person name="Wang G."/>
        </authorList>
    </citation>
    <scope>NUCLEOTIDE SEQUENCE [LARGE SCALE GENOMIC DNA]</scope>
    <source>
        <strain evidence="4">xq</strain>
    </source>
</reference>
<dbReference type="Pfam" id="PF13937">
    <property type="entry name" value="DUF4212"/>
    <property type="match status" value="1"/>
</dbReference>
<keyword evidence="4" id="KW-1185">Reference proteome</keyword>
<feature type="transmembrane region" description="Helical" evidence="1">
    <location>
        <begin position="63"/>
        <end position="82"/>
    </location>
</feature>
<evidence type="ECO:0000259" key="2">
    <source>
        <dbReference type="Pfam" id="PF13937"/>
    </source>
</evidence>
<keyword evidence="1" id="KW-0812">Transmembrane</keyword>
<protein>
    <submittedName>
        <fullName evidence="3">DUF4212 domain-containing protein</fullName>
    </submittedName>
</protein>
<proteinExistence type="predicted"/>
<evidence type="ECO:0000313" key="4">
    <source>
        <dbReference type="Proteomes" id="UP000440694"/>
    </source>
</evidence>
<name>A0A6I3KKW0_9HYPH</name>
<sequence>MHWYERVGGAVRETPISTPISGDEQSKRFPFVALALWALFAFVVPLLVPALNIVDVLAFPLGYFMAAQGILIAFVVIGLLSARWQDRRAAKGP</sequence>
<organism evidence="3 4">
    <name type="scientific">Hyphomicrobium album</name>
    <dbReference type="NCBI Taxonomy" id="2665159"/>
    <lineage>
        <taxon>Bacteria</taxon>
        <taxon>Pseudomonadati</taxon>
        <taxon>Pseudomonadota</taxon>
        <taxon>Alphaproteobacteria</taxon>
        <taxon>Hyphomicrobiales</taxon>
        <taxon>Hyphomicrobiaceae</taxon>
        <taxon>Hyphomicrobium</taxon>
    </lineage>
</organism>
<gene>
    <name evidence="3" type="ORF">GIW81_09530</name>
</gene>
<feature type="transmembrane region" description="Helical" evidence="1">
    <location>
        <begin position="31"/>
        <end position="51"/>
    </location>
</feature>
<keyword evidence="1" id="KW-0472">Membrane</keyword>
<accession>A0A6I3KKW0</accession>
<keyword evidence="1" id="KW-1133">Transmembrane helix</keyword>
<dbReference type="AlphaFoldDB" id="A0A6I3KKW0"/>
<feature type="domain" description="Sodium symporter small subunit" evidence="2">
    <location>
        <begin position="27"/>
        <end position="87"/>
    </location>
</feature>
<evidence type="ECO:0000256" key="1">
    <source>
        <dbReference type="SAM" id="Phobius"/>
    </source>
</evidence>
<dbReference type="EMBL" id="WMBQ01000001">
    <property type="protein sequence ID" value="MTD94570.1"/>
    <property type="molecule type" value="Genomic_DNA"/>
</dbReference>
<dbReference type="NCBIfam" id="TIGR03647">
    <property type="entry name" value="Na_symport_sm"/>
    <property type="match status" value="1"/>
</dbReference>
<dbReference type="InterPro" id="IPR019886">
    <property type="entry name" value="Na_symporter_ssu"/>
</dbReference>
<comment type="caution">
    <text evidence="3">The sequence shown here is derived from an EMBL/GenBank/DDBJ whole genome shotgun (WGS) entry which is preliminary data.</text>
</comment>
<dbReference type="Proteomes" id="UP000440694">
    <property type="component" value="Unassembled WGS sequence"/>
</dbReference>
<evidence type="ECO:0000313" key="3">
    <source>
        <dbReference type="EMBL" id="MTD94570.1"/>
    </source>
</evidence>